<feature type="transmembrane region" description="Helical" evidence="1">
    <location>
        <begin position="126"/>
        <end position="148"/>
    </location>
</feature>
<dbReference type="InterPro" id="IPR038976">
    <property type="entry name" value="Ssk"/>
</dbReference>
<proteinExistence type="predicted"/>
<dbReference type="InterPro" id="IPR056677">
    <property type="entry name" value="DUF7775"/>
</dbReference>
<dbReference type="Proteomes" id="UP000053268">
    <property type="component" value="Unassembled WGS sequence"/>
</dbReference>
<keyword evidence="1" id="KW-0472">Membrane</keyword>
<sequence length="384" mass="42158">MGSKLVGAATGQIYVLNIVILVLYRTGYNGEFLGVGGTWNLNEEKNPDAEIVASGVIVGYLIYTLVQVVTFLFGTTEHKRALGDIVMNFVGVFLWIAVGAVALHYWGGYQGEHQFQFVFAERQVGLAVGALCVIQGAVYLLDTCLYTGSLVTISPISKDFLCELDIYAVTIAPLTEDVLGQWKPTVKEVTEKNWETTFYCVLDNMVSEFGGGARVVWDMSAGDREAEAQAKKGEEGDGNERDSRAAAALKRNWCIGLRITEMILSVIAIGLIVGALYSPQVVQSDHRHIALIFSSYSSYIIITGVLIIARLLGESAGWRTSIGFSIMGFIMFTAAAAVIFYDWHRSYYANLRPNKEAYDLLISSGVFSIINAAVFLVHIFLTFK</sequence>
<protein>
    <recommendedName>
        <fullName evidence="2">DUF7775 domain-containing protein</fullName>
    </recommendedName>
</protein>
<evidence type="ECO:0000313" key="4">
    <source>
        <dbReference type="Proteomes" id="UP000053268"/>
    </source>
</evidence>
<evidence type="ECO:0000256" key="1">
    <source>
        <dbReference type="SAM" id="Phobius"/>
    </source>
</evidence>
<name>A0A194PI55_PAPXU</name>
<dbReference type="Pfam" id="PF24985">
    <property type="entry name" value="DUF7775"/>
    <property type="match status" value="1"/>
</dbReference>
<evidence type="ECO:0000313" key="3">
    <source>
        <dbReference type="EMBL" id="KPI93101.1"/>
    </source>
</evidence>
<gene>
    <name evidence="3" type="ORF">RR46_14322</name>
</gene>
<dbReference type="AlphaFoldDB" id="A0A194PI55"/>
<accession>A0A194PI55</accession>
<feature type="transmembrane region" description="Helical" evidence="1">
    <location>
        <begin position="51"/>
        <end position="73"/>
    </location>
</feature>
<feature type="transmembrane region" description="Helical" evidence="1">
    <location>
        <begin position="85"/>
        <end position="106"/>
    </location>
</feature>
<keyword evidence="1" id="KW-0812">Transmembrane</keyword>
<evidence type="ECO:0000259" key="2">
    <source>
        <dbReference type="Pfam" id="PF24985"/>
    </source>
</evidence>
<dbReference type="EMBL" id="KQ459603">
    <property type="protein sequence ID" value="KPI93101.1"/>
    <property type="molecule type" value="Genomic_DNA"/>
</dbReference>
<organism evidence="3 4">
    <name type="scientific">Papilio xuthus</name>
    <name type="common">Asian swallowtail butterfly</name>
    <dbReference type="NCBI Taxonomy" id="66420"/>
    <lineage>
        <taxon>Eukaryota</taxon>
        <taxon>Metazoa</taxon>
        <taxon>Ecdysozoa</taxon>
        <taxon>Arthropoda</taxon>
        <taxon>Hexapoda</taxon>
        <taxon>Insecta</taxon>
        <taxon>Pterygota</taxon>
        <taxon>Neoptera</taxon>
        <taxon>Endopterygota</taxon>
        <taxon>Lepidoptera</taxon>
        <taxon>Glossata</taxon>
        <taxon>Ditrysia</taxon>
        <taxon>Papilionoidea</taxon>
        <taxon>Papilionidae</taxon>
        <taxon>Papilioninae</taxon>
        <taxon>Papilio</taxon>
    </lineage>
</organism>
<feature type="transmembrane region" description="Helical" evidence="1">
    <location>
        <begin position="259"/>
        <end position="277"/>
    </location>
</feature>
<dbReference type="GO" id="GO:0005886">
    <property type="term" value="C:plasma membrane"/>
    <property type="evidence" value="ECO:0007669"/>
    <property type="project" value="TreeGrafter"/>
</dbReference>
<dbReference type="GO" id="GO:0019991">
    <property type="term" value="P:septate junction assembly"/>
    <property type="evidence" value="ECO:0007669"/>
    <property type="project" value="InterPro"/>
</dbReference>
<keyword evidence="1" id="KW-1133">Transmembrane helix</keyword>
<reference evidence="3 4" key="1">
    <citation type="journal article" date="2015" name="Nat. Commun.">
        <title>Outbred genome sequencing and CRISPR/Cas9 gene editing in butterflies.</title>
        <authorList>
            <person name="Li X."/>
            <person name="Fan D."/>
            <person name="Zhang W."/>
            <person name="Liu G."/>
            <person name="Zhang L."/>
            <person name="Zhao L."/>
            <person name="Fang X."/>
            <person name="Chen L."/>
            <person name="Dong Y."/>
            <person name="Chen Y."/>
            <person name="Ding Y."/>
            <person name="Zhao R."/>
            <person name="Feng M."/>
            <person name="Zhu Y."/>
            <person name="Feng Y."/>
            <person name="Jiang X."/>
            <person name="Zhu D."/>
            <person name="Xiang H."/>
            <person name="Feng X."/>
            <person name="Li S."/>
            <person name="Wang J."/>
            <person name="Zhang G."/>
            <person name="Kronforst M.R."/>
            <person name="Wang W."/>
        </authorList>
    </citation>
    <scope>NUCLEOTIDE SEQUENCE [LARGE SCALE GENOMIC DNA]</scope>
    <source>
        <strain evidence="3">Ya'a_city_454_Px</strain>
        <tissue evidence="3">Whole body</tissue>
    </source>
</reference>
<keyword evidence="4" id="KW-1185">Reference proteome</keyword>
<feature type="transmembrane region" description="Helical" evidence="1">
    <location>
        <begin position="361"/>
        <end position="383"/>
    </location>
</feature>
<dbReference type="PANTHER" id="PTHR36692:SF3">
    <property type="entry name" value="PROTEIN SNAKESKIN"/>
    <property type="match status" value="1"/>
</dbReference>
<feature type="domain" description="DUF7775" evidence="2">
    <location>
        <begin position="256"/>
        <end position="382"/>
    </location>
</feature>
<feature type="transmembrane region" description="Helical" evidence="1">
    <location>
        <begin position="321"/>
        <end position="341"/>
    </location>
</feature>
<dbReference type="PANTHER" id="PTHR36692">
    <property type="entry name" value="PROTEIN SNAKESKIN"/>
    <property type="match status" value="1"/>
</dbReference>
<feature type="transmembrane region" description="Helical" evidence="1">
    <location>
        <begin position="289"/>
        <end position="309"/>
    </location>
</feature>
<feature type="transmembrane region" description="Helical" evidence="1">
    <location>
        <begin position="5"/>
        <end position="24"/>
    </location>
</feature>